<gene>
    <name evidence="10" type="ORF">ACJ72_00133</name>
</gene>
<name>A0A1B7P902_9EURO</name>
<dbReference type="GO" id="GO:0005634">
    <property type="term" value="C:nucleus"/>
    <property type="evidence" value="ECO:0007669"/>
    <property type="project" value="TreeGrafter"/>
</dbReference>
<dbReference type="Gene3D" id="3.40.50.1220">
    <property type="entry name" value="TPP-binding domain"/>
    <property type="match status" value="1"/>
</dbReference>
<dbReference type="AlphaFoldDB" id="A0A1B7P902"/>
<dbReference type="InterPro" id="IPR003000">
    <property type="entry name" value="Sirtuin"/>
</dbReference>
<feature type="compositionally biased region" description="Basic and acidic residues" evidence="8">
    <location>
        <begin position="327"/>
        <end position="351"/>
    </location>
</feature>
<keyword evidence="6" id="KW-0520">NAD</keyword>
<keyword evidence="11" id="KW-1185">Reference proteome</keyword>
<evidence type="ECO:0000256" key="6">
    <source>
        <dbReference type="ARBA" id="ARBA00023027"/>
    </source>
</evidence>
<dbReference type="CDD" id="cd01408">
    <property type="entry name" value="SIRT1"/>
    <property type="match status" value="1"/>
</dbReference>
<evidence type="ECO:0000256" key="4">
    <source>
        <dbReference type="ARBA" id="ARBA00022723"/>
    </source>
</evidence>
<dbReference type="GO" id="GO:0017136">
    <property type="term" value="F:histone deacetylase activity, NAD-dependent"/>
    <property type="evidence" value="ECO:0007669"/>
    <property type="project" value="TreeGrafter"/>
</dbReference>
<evidence type="ECO:0000256" key="7">
    <source>
        <dbReference type="PROSITE-ProRule" id="PRU00236"/>
    </source>
</evidence>
<dbReference type="InterPro" id="IPR029035">
    <property type="entry name" value="DHS-like_NAD/FAD-binding_dom"/>
</dbReference>
<dbReference type="GO" id="GO:0070403">
    <property type="term" value="F:NAD+ binding"/>
    <property type="evidence" value="ECO:0007669"/>
    <property type="project" value="InterPro"/>
</dbReference>
<reference evidence="10 11" key="1">
    <citation type="submission" date="2015-07" db="EMBL/GenBank/DDBJ databases">
        <title>Emmonsia species relationships and genome sequence.</title>
        <authorList>
            <person name="Cuomo C.A."/>
            <person name="Schwartz I.S."/>
            <person name="Kenyon C."/>
            <person name="de Hoog G.S."/>
            <person name="Govender N.P."/>
            <person name="Botha A."/>
            <person name="Moreno L."/>
            <person name="de Vries M."/>
            <person name="Munoz J.F."/>
            <person name="Stielow J.B."/>
        </authorList>
    </citation>
    <scope>NUCLEOTIDE SEQUENCE [LARGE SCALE GENOMIC DNA]</scope>
    <source>
        <strain evidence="10 11">CBS 136260</strain>
    </source>
</reference>
<keyword evidence="3" id="KW-0808">Transferase</keyword>
<feature type="active site" description="Proton acceptor" evidence="7">
    <location>
        <position position="146"/>
    </location>
</feature>
<protein>
    <recommendedName>
        <fullName evidence="9">Deacetylase sirtuin-type domain-containing protein</fullName>
    </recommendedName>
</protein>
<dbReference type="SUPFAM" id="SSF52467">
    <property type="entry name" value="DHS-like NAD/FAD-binding domain"/>
    <property type="match status" value="1"/>
</dbReference>
<dbReference type="Pfam" id="PF02146">
    <property type="entry name" value="SIR2"/>
    <property type="match status" value="1"/>
</dbReference>
<accession>A0A1B7P902</accession>
<feature type="binding site" evidence="7">
    <location>
        <position position="181"/>
    </location>
    <ligand>
        <name>Zn(2+)</name>
        <dbReference type="ChEBI" id="CHEBI:29105"/>
    </ligand>
</feature>
<evidence type="ECO:0000256" key="5">
    <source>
        <dbReference type="ARBA" id="ARBA00022833"/>
    </source>
</evidence>
<evidence type="ECO:0000313" key="11">
    <source>
        <dbReference type="Proteomes" id="UP000091918"/>
    </source>
</evidence>
<dbReference type="Gene3D" id="3.30.1600.10">
    <property type="entry name" value="SIR2/SIRT2 'Small Domain"/>
    <property type="match status" value="1"/>
</dbReference>
<comment type="cofactor">
    <cofactor evidence="1">
        <name>Zn(2+)</name>
        <dbReference type="ChEBI" id="CHEBI:29105"/>
    </cofactor>
</comment>
<dbReference type="Proteomes" id="UP000091918">
    <property type="component" value="Unassembled WGS sequence"/>
</dbReference>
<feature type="domain" description="Deacetylase sirtuin-type" evidence="9">
    <location>
        <begin position="16"/>
        <end position="276"/>
    </location>
</feature>
<comment type="caution">
    <text evidence="10">The sequence shown here is derived from an EMBL/GenBank/DDBJ whole genome shotgun (WGS) entry which is preliminary data.</text>
</comment>
<dbReference type="STRING" id="1658172.A0A1B7P902"/>
<feature type="binding site" evidence="7">
    <location>
        <position position="178"/>
    </location>
    <ligand>
        <name>Zn(2+)</name>
        <dbReference type="ChEBI" id="CHEBI:29105"/>
    </ligand>
</feature>
<evidence type="ECO:0000256" key="2">
    <source>
        <dbReference type="ARBA" id="ARBA00006924"/>
    </source>
</evidence>
<feature type="region of interest" description="Disordered" evidence="8">
    <location>
        <begin position="327"/>
        <end position="433"/>
    </location>
</feature>
<dbReference type="EMBL" id="LGUA01000006">
    <property type="protein sequence ID" value="OAX85501.1"/>
    <property type="molecule type" value="Genomic_DNA"/>
</dbReference>
<evidence type="ECO:0000256" key="8">
    <source>
        <dbReference type="SAM" id="MobiDB-lite"/>
    </source>
</evidence>
<dbReference type="InterPro" id="IPR026590">
    <property type="entry name" value="Ssirtuin_cat_dom"/>
</dbReference>
<organism evidence="10 11">
    <name type="scientific">Emergomyces africanus</name>
    <dbReference type="NCBI Taxonomy" id="1955775"/>
    <lineage>
        <taxon>Eukaryota</taxon>
        <taxon>Fungi</taxon>
        <taxon>Dikarya</taxon>
        <taxon>Ascomycota</taxon>
        <taxon>Pezizomycotina</taxon>
        <taxon>Eurotiomycetes</taxon>
        <taxon>Eurotiomycetidae</taxon>
        <taxon>Onygenales</taxon>
        <taxon>Ajellomycetaceae</taxon>
        <taxon>Emergomyces</taxon>
    </lineage>
</organism>
<feature type="compositionally biased region" description="Basic and acidic residues" evidence="8">
    <location>
        <begin position="421"/>
        <end position="433"/>
    </location>
</feature>
<comment type="similarity">
    <text evidence="2">Belongs to the sirtuin family. Class I subfamily.</text>
</comment>
<feature type="binding site" evidence="7">
    <location>
        <position position="157"/>
    </location>
    <ligand>
        <name>Zn(2+)</name>
        <dbReference type="ChEBI" id="CHEBI:29105"/>
    </ligand>
</feature>
<evidence type="ECO:0000313" key="10">
    <source>
        <dbReference type="EMBL" id="OAX85501.1"/>
    </source>
</evidence>
<sequence length="433" mass="47827">MGNESSVLVDETTPPTTLKSRSLEAIAEYVKEKNVRRIVVLTGAGISTAAGIPDFRSPDTGVYANLARLNLPDPEAVFDISYFRKNPYPFYALSKEMFPGRYRPTLTHSFIKLLYDKGRLLKLFTQNIDCLEREAGVPGEMIVEAHGSYASHRCIDCKASYPDDLMRKAIHADDVPLCLECQGLVKPDIVFFGEPLPESFFMNRTLTAAADLCIIMGTSLSVQPFASLPSLCKEGCPRLLINLNRVGGLGTRPDDVLLLGECDDGVLKFAEALGWRKELEELWAQVNPEKGGLMKEEGEKPVRSKDEVLRDEVDRLTQEVEHTLHISRSHEERVRSELQKGRQGDVGKEQGEETVPSEHTAASKDGEDDEDQLAQKGSEPPSQPAQCATVPQQPRGYLEPESSDDSGTKQEESSPPPIQKPAKDTGQETETGK</sequence>
<dbReference type="InterPro" id="IPR050134">
    <property type="entry name" value="NAD-dep_sirtuin_deacylases"/>
</dbReference>
<dbReference type="OrthoDB" id="420264at2759"/>
<dbReference type="InterPro" id="IPR026591">
    <property type="entry name" value="Sirtuin_cat_small_dom_sf"/>
</dbReference>
<keyword evidence="5 7" id="KW-0862">Zinc</keyword>
<evidence type="ECO:0000259" key="9">
    <source>
        <dbReference type="PROSITE" id="PS50305"/>
    </source>
</evidence>
<keyword evidence="4 7" id="KW-0479">Metal-binding</keyword>
<dbReference type="GO" id="GO:0046872">
    <property type="term" value="F:metal ion binding"/>
    <property type="evidence" value="ECO:0007669"/>
    <property type="project" value="UniProtKB-KW"/>
</dbReference>
<evidence type="ECO:0000256" key="1">
    <source>
        <dbReference type="ARBA" id="ARBA00001947"/>
    </source>
</evidence>
<evidence type="ECO:0000256" key="3">
    <source>
        <dbReference type="ARBA" id="ARBA00022679"/>
    </source>
</evidence>
<dbReference type="PANTHER" id="PTHR11085">
    <property type="entry name" value="NAD-DEPENDENT PROTEIN DEACYLASE SIRTUIN-5, MITOCHONDRIAL-RELATED"/>
    <property type="match status" value="1"/>
</dbReference>
<dbReference type="PANTHER" id="PTHR11085:SF6">
    <property type="entry name" value="NAD-DEPENDENT PROTEIN DEACETYLASE SIRTUIN-2"/>
    <property type="match status" value="1"/>
</dbReference>
<proteinExistence type="inferred from homology"/>
<dbReference type="PROSITE" id="PS50305">
    <property type="entry name" value="SIRTUIN"/>
    <property type="match status" value="1"/>
</dbReference>
<feature type="binding site" evidence="7">
    <location>
        <position position="154"/>
    </location>
    <ligand>
        <name>Zn(2+)</name>
        <dbReference type="ChEBI" id="CHEBI:29105"/>
    </ligand>
</feature>